<dbReference type="InterPro" id="IPR024079">
    <property type="entry name" value="MetalloPept_cat_dom_sf"/>
</dbReference>
<gene>
    <name evidence="11" type="ORF">NQ318_006938</name>
</gene>
<evidence type="ECO:0000256" key="1">
    <source>
        <dbReference type="ARBA" id="ARBA00001947"/>
    </source>
</evidence>
<protein>
    <submittedName>
        <fullName evidence="11">Uncharacterized protein</fullName>
    </submittedName>
</protein>
<dbReference type="Gene3D" id="3.40.390.10">
    <property type="entry name" value="Collagenase (Catalytic Domain)"/>
    <property type="match status" value="1"/>
</dbReference>
<keyword evidence="5" id="KW-0479">Metal-binding</keyword>
<dbReference type="CDD" id="cd08662">
    <property type="entry name" value="M13"/>
    <property type="match status" value="1"/>
</dbReference>
<evidence type="ECO:0000256" key="4">
    <source>
        <dbReference type="ARBA" id="ARBA00022670"/>
    </source>
</evidence>
<evidence type="ECO:0000256" key="3">
    <source>
        <dbReference type="ARBA" id="ARBA00007357"/>
    </source>
</evidence>
<evidence type="ECO:0000256" key="8">
    <source>
        <dbReference type="ARBA" id="ARBA00023049"/>
    </source>
</evidence>
<dbReference type="InterPro" id="IPR000718">
    <property type="entry name" value="Peptidase_M13"/>
</dbReference>
<feature type="domain" description="Peptidase M13 C-terminal" evidence="9">
    <location>
        <begin position="472"/>
        <end position="676"/>
    </location>
</feature>
<dbReference type="InterPro" id="IPR008753">
    <property type="entry name" value="Peptidase_M13_N"/>
</dbReference>
<feature type="domain" description="Peptidase M13 N-terminal" evidence="10">
    <location>
        <begin position="30"/>
        <end position="404"/>
    </location>
</feature>
<keyword evidence="7" id="KW-0862">Zinc</keyword>
<evidence type="ECO:0000256" key="6">
    <source>
        <dbReference type="ARBA" id="ARBA00022801"/>
    </source>
</evidence>
<reference evidence="11" key="1">
    <citation type="journal article" date="2023" name="Insect Mol. Biol.">
        <title>Genome sequencing provides insights into the evolution of gene families encoding plant cell wall-degrading enzymes in longhorned beetles.</title>
        <authorList>
            <person name="Shin N.R."/>
            <person name="Okamura Y."/>
            <person name="Kirsch R."/>
            <person name="Pauchet Y."/>
        </authorList>
    </citation>
    <scope>NUCLEOTIDE SEQUENCE</scope>
    <source>
        <strain evidence="11">AMC_N1</strain>
    </source>
</reference>
<dbReference type="GO" id="GO:0005886">
    <property type="term" value="C:plasma membrane"/>
    <property type="evidence" value="ECO:0007669"/>
    <property type="project" value="UniProtKB-SubCell"/>
</dbReference>
<keyword evidence="4" id="KW-0645">Protease</keyword>
<proteinExistence type="inferred from homology"/>
<evidence type="ECO:0000256" key="5">
    <source>
        <dbReference type="ARBA" id="ARBA00022723"/>
    </source>
</evidence>
<evidence type="ECO:0000259" key="10">
    <source>
        <dbReference type="Pfam" id="PF05649"/>
    </source>
</evidence>
<dbReference type="GO" id="GO:0046872">
    <property type="term" value="F:metal ion binding"/>
    <property type="evidence" value="ECO:0007669"/>
    <property type="project" value="UniProtKB-KW"/>
</dbReference>
<comment type="subcellular location">
    <subcellularLocation>
        <location evidence="2">Cell membrane</location>
        <topology evidence="2">Single-pass type II membrane protein</topology>
    </subcellularLocation>
</comment>
<organism evidence="11 12">
    <name type="scientific">Aromia moschata</name>
    <dbReference type="NCBI Taxonomy" id="1265417"/>
    <lineage>
        <taxon>Eukaryota</taxon>
        <taxon>Metazoa</taxon>
        <taxon>Ecdysozoa</taxon>
        <taxon>Arthropoda</taxon>
        <taxon>Hexapoda</taxon>
        <taxon>Insecta</taxon>
        <taxon>Pterygota</taxon>
        <taxon>Neoptera</taxon>
        <taxon>Endopterygota</taxon>
        <taxon>Coleoptera</taxon>
        <taxon>Polyphaga</taxon>
        <taxon>Cucujiformia</taxon>
        <taxon>Chrysomeloidea</taxon>
        <taxon>Cerambycidae</taxon>
        <taxon>Cerambycinae</taxon>
        <taxon>Callichromatini</taxon>
        <taxon>Aromia</taxon>
    </lineage>
</organism>
<evidence type="ECO:0000256" key="2">
    <source>
        <dbReference type="ARBA" id="ARBA00004401"/>
    </source>
</evidence>
<dbReference type="InterPro" id="IPR042089">
    <property type="entry name" value="Peptidase_M13_dom_2"/>
</dbReference>
<dbReference type="PANTHER" id="PTHR11733">
    <property type="entry name" value="ZINC METALLOPROTEASE FAMILY M13 NEPRILYSIN-RELATED"/>
    <property type="match status" value="1"/>
</dbReference>
<dbReference type="EMBL" id="JAPWTK010000067">
    <property type="protein sequence ID" value="KAJ8952571.1"/>
    <property type="molecule type" value="Genomic_DNA"/>
</dbReference>
<dbReference type="GO" id="GO:0016485">
    <property type="term" value="P:protein processing"/>
    <property type="evidence" value="ECO:0007669"/>
    <property type="project" value="TreeGrafter"/>
</dbReference>
<dbReference type="Pfam" id="PF01431">
    <property type="entry name" value="Peptidase_M13"/>
    <property type="match status" value="1"/>
</dbReference>
<dbReference type="GO" id="GO:0004222">
    <property type="term" value="F:metalloendopeptidase activity"/>
    <property type="evidence" value="ECO:0007669"/>
    <property type="project" value="InterPro"/>
</dbReference>
<dbReference type="PANTHER" id="PTHR11733:SF224">
    <property type="entry name" value="NEPRILYSIN-2"/>
    <property type="match status" value="1"/>
</dbReference>
<evidence type="ECO:0000313" key="12">
    <source>
        <dbReference type="Proteomes" id="UP001162162"/>
    </source>
</evidence>
<comment type="similarity">
    <text evidence="3">Belongs to the peptidase M13 family.</text>
</comment>
<dbReference type="Proteomes" id="UP001162162">
    <property type="component" value="Unassembled WGS sequence"/>
</dbReference>
<keyword evidence="12" id="KW-1185">Reference proteome</keyword>
<keyword evidence="6" id="KW-0378">Hydrolase</keyword>
<evidence type="ECO:0000256" key="7">
    <source>
        <dbReference type="ARBA" id="ARBA00022833"/>
    </source>
</evidence>
<comment type="caution">
    <text evidence="11">The sequence shown here is derived from an EMBL/GenBank/DDBJ whole genome shotgun (WGS) entry which is preliminary data.</text>
</comment>
<name>A0AAV8YLE0_9CUCU</name>
<accession>A0AAV8YLE0</accession>
<keyword evidence="8" id="KW-0482">Metalloprotease</keyword>
<evidence type="ECO:0000313" key="11">
    <source>
        <dbReference type="EMBL" id="KAJ8952571.1"/>
    </source>
</evidence>
<sequence>MITRIVVCTTPGCVRASKELSKHMDPKINPCDDFYQFACGNFLKTANLDNQGSWSVQNVAEDEILLEIRDILEGPGRPDDPRALMTARRFYRACMNERALQVEGKRTLMRIFSQMGGWPTLDDSKLRKDEFDWTKAAYDLRRMGINSDFFFGVSIVRDITDKTRHILAIHDVLYSPPQISNNLRDAYLDYMTDVAVYLGASAFTARRDAEEVLKLLLKLAKISEASATFNKTRAYKRLSLLDLHEAFRTIPWYQYLKNQLEPVENITLQDMVLVTEPLYLRRLETVLEDTSGRVLANFIAWHTIQNLINYLPAELVNRAYEYLAIVNGRRNKPPRWKICVKTTEQRMESVISTAYINNFFDQNIQNKVLELIGNIKMQFKYNLFALDWLDQETKDILMHKLVSSTEETVSYDDLIDALAETRVFDDVAIYEDKLLESALNLGYVGMNLKFSKLRKPFKENWLLNNSFVTGVNIHYSQKENLFRYPVGIFRGLYYQPDRPDYMNYAILGSVIAHEISHIFMEAQYRDMPGDLRSWWSPTSLVLYDAKLQCLANQYGKFEVTEVNKHLDPLNTRDEDVADLAGMRVSYDAYAEKVQEVGTEPRLPGLNYSPNQLFWISSAVHHCSKYSAPTLERYIANYQWSPQQYRVNGPLQNIKDFALDFGCPAGSKMNPDVKCEVW</sequence>
<dbReference type="PRINTS" id="PR00786">
    <property type="entry name" value="NEPRILYSIN"/>
</dbReference>
<comment type="cofactor">
    <cofactor evidence="1">
        <name>Zn(2+)</name>
        <dbReference type="ChEBI" id="CHEBI:29105"/>
    </cofactor>
</comment>
<dbReference type="Pfam" id="PF05649">
    <property type="entry name" value="Peptidase_M13_N"/>
    <property type="match status" value="1"/>
</dbReference>
<dbReference type="PROSITE" id="PS51885">
    <property type="entry name" value="NEPRILYSIN"/>
    <property type="match status" value="1"/>
</dbReference>
<dbReference type="Gene3D" id="1.10.1380.10">
    <property type="entry name" value="Neutral endopeptidase , domain2"/>
    <property type="match status" value="1"/>
</dbReference>
<evidence type="ECO:0000259" key="9">
    <source>
        <dbReference type="Pfam" id="PF01431"/>
    </source>
</evidence>
<dbReference type="SUPFAM" id="SSF55486">
    <property type="entry name" value="Metalloproteases ('zincins'), catalytic domain"/>
    <property type="match status" value="1"/>
</dbReference>
<dbReference type="AlphaFoldDB" id="A0AAV8YLE0"/>
<dbReference type="InterPro" id="IPR018497">
    <property type="entry name" value="Peptidase_M13_C"/>
</dbReference>